<gene>
    <name evidence="1" type="ORF">HNP76_001318</name>
</gene>
<dbReference type="Proteomes" id="UP000518887">
    <property type="component" value="Unassembled WGS sequence"/>
</dbReference>
<dbReference type="AlphaFoldDB" id="A0A7W8LM19"/>
<evidence type="ECO:0000313" key="1">
    <source>
        <dbReference type="EMBL" id="MBB5225950.1"/>
    </source>
</evidence>
<sequence>MIPQLLLEEILLGEKKEKDYYEKYGKEELQAALAELRESNEQILAMYPADEMQDKIIEKAFAEKNKVSQPAKKAPAPVWKFSLAAMLALALASPLVIRNFSGADESGLVRIKGNGHHQIKLYRQSGNEAIILKNGEAASENDLIQITYTPGLYNYGLIFSVDGNGNVTRHYPENSWKAQKLEKTGEEVPLPFSYSLDNAPDYECFIFVASKNEFDLSNIEKINKDSYSVDFLKKGSYLPKGCDGSIFVLNKK</sequence>
<comment type="caution">
    <text evidence="1">The sequence shown here is derived from an EMBL/GenBank/DDBJ whole genome shotgun (WGS) entry which is preliminary data.</text>
</comment>
<dbReference type="RefSeq" id="WP_184658762.1">
    <property type="nucleotide sequence ID" value="NZ_CP031518.1"/>
</dbReference>
<organism evidence="1 2">
    <name type="scientific">Treponema ruminis</name>
    <dbReference type="NCBI Taxonomy" id="744515"/>
    <lineage>
        <taxon>Bacteria</taxon>
        <taxon>Pseudomonadati</taxon>
        <taxon>Spirochaetota</taxon>
        <taxon>Spirochaetia</taxon>
        <taxon>Spirochaetales</taxon>
        <taxon>Treponemataceae</taxon>
        <taxon>Treponema</taxon>
    </lineage>
</organism>
<keyword evidence="2" id="KW-1185">Reference proteome</keyword>
<evidence type="ECO:0000313" key="2">
    <source>
        <dbReference type="Proteomes" id="UP000518887"/>
    </source>
</evidence>
<reference evidence="1 2" key="1">
    <citation type="submission" date="2020-08" db="EMBL/GenBank/DDBJ databases">
        <title>Genomic Encyclopedia of Type Strains, Phase IV (KMG-IV): sequencing the most valuable type-strain genomes for metagenomic binning, comparative biology and taxonomic classification.</title>
        <authorList>
            <person name="Goeker M."/>
        </authorList>
    </citation>
    <scope>NUCLEOTIDE SEQUENCE [LARGE SCALE GENOMIC DNA]</scope>
    <source>
        <strain evidence="1 2">DSM 103462</strain>
    </source>
</reference>
<dbReference type="EMBL" id="JACHFQ010000004">
    <property type="protein sequence ID" value="MBB5225950.1"/>
    <property type="molecule type" value="Genomic_DNA"/>
</dbReference>
<protein>
    <recommendedName>
        <fullName evidence="3">DUF4384 domain-containing protein</fullName>
    </recommendedName>
</protein>
<evidence type="ECO:0008006" key="3">
    <source>
        <dbReference type="Google" id="ProtNLM"/>
    </source>
</evidence>
<name>A0A7W8LM19_9SPIR</name>
<proteinExistence type="predicted"/>
<accession>A0A7W8LM19</accession>